<dbReference type="InterPro" id="IPR011008">
    <property type="entry name" value="Dimeric_a/b-barrel"/>
</dbReference>
<gene>
    <name evidence="2" type="ORF">G9Q97_15620</name>
</gene>
<dbReference type="Gene3D" id="3.30.70.100">
    <property type="match status" value="2"/>
</dbReference>
<name>A0ABX0HA39_9BACT</name>
<dbReference type="RefSeq" id="WP_166148427.1">
    <property type="nucleotide sequence ID" value="NZ_JAANYN010000006.1"/>
</dbReference>
<evidence type="ECO:0000313" key="3">
    <source>
        <dbReference type="Proteomes" id="UP000649799"/>
    </source>
</evidence>
<dbReference type="InterPro" id="IPR012577">
    <property type="entry name" value="NIPSNAP"/>
</dbReference>
<dbReference type="SUPFAM" id="SSF54909">
    <property type="entry name" value="Dimeric alpha+beta barrel"/>
    <property type="match status" value="1"/>
</dbReference>
<feature type="domain" description="NIPSNAP" evidence="1">
    <location>
        <begin position="158"/>
        <end position="260"/>
    </location>
</feature>
<dbReference type="Pfam" id="PF07978">
    <property type="entry name" value="NIPSNAP"/>
    <property type="match status" value="1"/>
</dbReference>
<reference evidence="2 3" key="1">
    <citation type="submission" date="2020-03" db="EMBL/GenBank/DDBJ databases">
        <title>Cyclobacterium plantarum sp. nov., a marine bacterium isolated from a coastal-marine wetland.</title>
        <authorList>
            <person name="Sanchez-Porro C."/>
            <person name="Ventosa A."/>
            <person name="Amoozegar M."/>
        </authorList>
    </citation>
    <scope>NUCLEOTIDE SEQUENCE [LARGE SCALE GENOMIC DNA]</scope>
    <source>
        <strain evidence="2 3">GBPx2</strain>
    </source>
</reference>
<protein>
    <submittedName>
        <fullName evidence="2">NIPSNAP family containing protein</fullName>
    </submittedName>
</protein>
<evidence type="ECO:0000313" key="2">
    <source>
        <dbReference type="EMBL" id="NHE58240.1"/>
    </source>
</evidence>
<organism evidence="2 3">
    <name type="scientific">Cyclobacterium plantarum</name>
    <dbReference type="NCBI Taxonomy" id="2716263"/>
    <lineage>
        <taxon>Bacteria</taxon>
        <taxon>Pseudomonadati</taxon>
        <taxon>Bacteroidota</taxon>
        <taxon>Cytophagia</taxon>
        <taxon>Cytophagales</taxon>
        <taxon>Cyclobacteriaceae</taxon>
        <taxon>Cyclobacterium</taxon>
    </lineage>
</organism>
<dbReference type="EMBL" id="JAANYN010000006">
    <property type="protein sequence ID" value="NHE58240.1"/>
    <property type="molecule type" value="Genomic_DNA"/>
</dbReference>
<evidence type="ECO:0000259" key="1">
    <source>
        <dbReference type="Pfam" id="PF07978"/>
    </source>
</evidence>
<comment type="caution">
    <text evidence="2">The sequence shown here is derived from an EMBL/GenBank/DDBJ whole genome shotgun (WGS) entry which is preliminary data.</text>
</comment>
<accession>A0ABX0HA39</accession>
<proteinExistence type="predicted"/>
<dbReference type="Proteomes" id="UP000649799">
    <property type="component" value="Unassembled WGS sequence"/>
</dbReference>
<sequence length="262" mass="30487">MNQNKLIIASLVTLFTFSLSYITLAQDGKRDLYALKIYHIANSDQEKMIDQYLKSAFIPAAHKAGVSNVGVFKPLPSEEDAGEKIYVFLPFKNSKAYFEFQNKLEKDQTYQNSGKDYIYAAHDNPPYTRLETRLLQAFTGNPRMSTPELSSPKNERVYELRSYEAATERLYRQKVKMFNSGEIDIFDKLDFNPVFYAETLAGATMPNLMYLTTFENMKERNAHWDAFRVDPDWEAMKDLEEYRNTVSKNVTRLLRPTDYSDF</sequence>
<keyword evidence="3" id="KW-1185">Reference proteome</keyword>